<feature type="transmembrane region" description="Helical" evidence="2">
    <location>
        <begin position="17"/>
        <end position="35"/>
    </location>
</feature>
<dbReference type="RefSeq" id="WP_186996174.1">
    <property type="nucleotide sequence ID" value="NZ_JACOQK010000001.1"/>
</dbReference>
<name>A0ABR7IPI2_9CLOT</name>
<keyword evidence="4" id="KW-1185">Reference proteome</keyword>
<dbReference type="InterPro" id="IPR014197">
    <property type="entry name" value="Sporulation_prot_YunB"/>
</dbReference>
<evidence type="ECO:0000313" key="3">
    <source>
        <dbReference type="EMBL" id="MBC5787026.1"/>
    </source>
</evidence>
<dbReference type="EMBL" id="JACOQK010000001">
    <property type="protein sequence ID" value="MBC5787026.1"/>
    <property type="molecule type" value="Genomic_DNA"/>
</dbReference>
<reference evidence="3 4" key="1">
    <citation type="submission" date="2020-08" db="EMBL/GenBank/DDBJ databases">
        <title>Genome public.</title>
        <authorList>
            <person name="Liu C."/>
            <person name="Sun Q."/>
        </authorList>
    </citation>
    <scope>NUCLEOTIDE SEQUENCE [LARGE SCALE GENOMIC DNA]</scope>
    <source>
        <strain evidence="3 4">NSJ-27</strain>
    </source>
</reference>
<keyword evidence="2" id="KW-0812">Transmembrane</keyword>
<dbReference type="PIRSF" id="PIRSF021383">
    <property type="entry name" value="YunB"/>
    <property type="match status" value="1"/>
</dbReference>
<proteinExistence type="predicted"/>
<evidence type="ECO:0000256" key="2">
    <source>
        <dbReference type="SAM" id="Phobius"/>
    </source>
</evidence>
<evidence type="ECO:0000256" key="1">
    <source>
        <dbReference type="SAM" id="MobiDB-lite"/>
    </source>
</evidence>
<keyword evidence="2" id="KW-1133">Transmembrane helix</keyword>
<keyword evidence="2" id="KW-0472">Membrane</keyword>
<evidence type="ECO:0000313" key="4">
    <source>
        <dbReference type="Proteomes" id="UP000649151"/>
    </source>
</evidence>
<comment type="caution">
    <text evidence="3">The sequence shown here is derived from an EMBL/GenBank/DDBJ whole genome shotgun (WGS) entry which is preliminary data.</text>
</comment>
<gene>
    <name evidence="3" type="primary">yunB</name>
    <name evidence="3" type="ORF">H8Z77_03170</name>
</gene>
<accession>A0ABR7IPI2</accession>
<sequence>MPVSKNFKRSKSKRKKYGVRFIVVGIILLTSFFLLDSQLRPIVNQMAGYQAKEYATTVVNQAVSKQLEEDPESFENLSKMERLEDGTISSIQANIPNLTQIQTNVIHTITQILSEIGTTQVNIPLGNLTGMLIFSGKGPNISIQLLPQGTVHTQLTSQFEDAGINQTIHRIVLTVKIEMLALFPCYSSEVNASIDYILSENIIVGKVPQYYTQIIGESEQSLETATNHSNSQRLSSMAPETQ</sequence>
<protein>
    <submittedName>
        <fullName evidence="3">Sporulation protein YunB</fullName>
    </submittedName>
</protein>
<dbReference type="NCBIfam" id="TIGR02832">
    <property type="entry name" value="spo_yunB"/>
    <property type="match status" value="1"/>
</dbReference>
<dbReference type="Pfam" id="PF09560">
    <property type="entry name" value="Spore_YunB"/>
    <property type="match status" value="1"/>
</dbReference>
<dbReference type="Proteomes" id="UP000649151">
    <property type="component" value="Unassembled WGS sequence"/>
</dbReference>
<organism evidence="3 4">
    <name type="scientific">Clostridium facile</name>
    <dbReference type="NCBI Taxonomy" id="2763035"/>
    <lineage>
        <taxon>Bacteria</taxon>
        <taxon>Bacillati</taxon>
        <taxon>Bacillota</taxon>
        <taxon>Clostridia</taxon>
        <taxon>Eubacteriales</taxon>
        <taxon>Clostridiaceae</taxon>
        <taxon>Clostridium</taxon>
    </lineage>
</organism>
<feature type="region of interest" description="Disordered" evidence="1">
    <location>
        <begin position="222"/>
        <end position="242"/>
    </location>
</feature>